<dbReference type="EMBL" id="BPVZ01000094">
    <property type="protein sequence ID" value="GKV32067.1"/>
    <property type="molecule type" value="Genomic_DNA"/>
</dbReference>
<protein>
    <submittedName>
        <fullName evidence="2">Uncharacterized protein</fullName>
    </submittedName>
</protein>
<evidence type="ECO:0000313" key="3">
    <source>
        <dbReference type="Proteomes" id="UP001054252"/>
    </source>
</evidence>
<accession>A0AAV5L5L0</accession>
<keyword evidence="3" id="KW-1185">Reference proteome</keyword>
<dbReference type="AlphaFoldDB" id="A0AAV5L5L0"/>
<evidence type="ECO:0000256" key="1">
    <source>
        <dbReference type="SAM" id="MobiDB-lite"/>
    </source>
</evidence>
<organism evidence="2 3">
    <name type="scientific">Rubroshorea leprosula</name>
    <dbReference type="NCBI Taxonomy" id="152421"/>
    <lineage>
        <taxon>Eukaryota</taxon>
        <taxon>Viridiplantae</taxon>
        <taxon>Streptophyta</taxon>
        <taxon>Embryophyta</taxon>
        <taxon>Tracheophyta</taxon>
        <taxon>Spermatophyta</taxon>
        <taxon>Magnoliopsida</taxon>
        <taxon>eudicotyledons</taxon>
        <taxon>Gunneridae</taxon>
        <taxon>Pentapetalae</taxon>
        <taxon>rosids</taxon>
        <taxon>malvids</taxon>
        <taxon>Malvales</taxon>
        <taxon>Dipterocarpaceae</taxon>
        <taxon>Rubroshorea</taxon>
    </lineage>
</organism>
<proteinExistence type="predicted"/>
<reference evidence="2 3" key="1">
    <citation type="journal article" date="2021" name="Commun. Biol.">
        <title>The genome of Shorea leprosula (Dipterocarpaceae) highlights the ecological relevance of drought in aseasonal tropical rainforests.</title>
        <authorList>
            <person name="Ng K.K.S."/>
            <person name="Kobayashi M.J."/>
            <person name="Fawcett J.A."/>
            <person name="Hatakeyama M."/>
            <person name="Paape T."/>
            <person name="Ng C.H."/>
            <person name="Ang C.C."/>
            <person name="Tnah L.H."/>
            <person name="Lee C.T."/>
            <person name="Nishiyama T."/>
            <person name="Sese J."/>
            <person name="O'Brien M.J."/>
            <person name="Copetti D."/>
            <person name="Mohd Noor M.I."/>
            <person name="Ong R.C."/>
            <person name="Putra M."/>
            <person name="Sireger I.Z."/>
            <person name="Indrioko S."/>
            <person name="Kosugi Y."/>
            <person name="Izuno A."/>
            <person name="Isagi Y."/>
            <person name="Lee S.L."/>
            <person name="Shimizu K.K."/>
        </authorList>
    </citation>
    <scope>NUCLEOTIDE SEQUENCE [LARGE SCALE GENOMIC DNA]</scope>
    <source>
        <strain evidence="2">214</strain>
    </source>
</reference>
<name>A0AAV5L5L0_9ROSI</name>
<sequence length="69" mass="7363">MVMVVETYGAKRPITTSWICTIGPIPQMGHVLDLIIISSPPRAGNMAPRQGGHPGNIMPDVKSLENIGP</sequence>
<feature type="region of interest" description="Disordered" evidence="1">
    <location>
        <begin position="43"/>
        <end position="69"/>
    </location>
</feature>
<comment type="caution">
    <text evidence="2">The sequence shown here is derived from an EMBL/GenBank/DDBJ whole genome shotgun (WGS) entry which is preliminary data.</text>
</comment>
<gene>
    <name evidence="2" type="ORF">SLEP1_g40698</name>
</gene>
<evidence type="ECO:0000313" key="2">
    <source>
        <dbReference type="EMBL" id="GKV32067.1"/>
    </source>
</evidence>
<dbReference type="Proteomes" id="UP001054252">
    <property type="component" value="Unassembled WGS sequence"/>
</dbReference>